<protein>
    <submittedName>
        <fullName evidence="1">Uncharacterized protein</fullName>
    </submittedName>
</protein>
<accession>A0A6A5DZB7</accession>
<name>A0A6A5DZB7_PERFL</name>
<dbReference type="Proteomes" id="UP000465112">
    <property type="component" value="Chromosome 19"/>
</dbReference>
<comment type="caution">
    <text evidence="1">The sequence shown here is derived from an EMBL/GenBank/DDBJ whole genome shotgun (WGS) entry which is preliminary data.</text>
</comment>
<dbReference type="AlphaFoldDB" id="A0A6A5DZB7"/>
<sequence length="107" mass="11941">MCRRQPPAAVFMIATEPSTPDCVPLIPSVMSESLRGFVTERLAVAAQEILGLVEKTIADYREEVFRSKREILQLRRQLDERRSESIAAADGPKVSEEIVPWLTGSAQ</sequence>
<keyword evidence="2" id="KW-1185">Reference proteome</keyword>
<organism evidence="1 2">
    <name type="scientific">Perca fluviatilis</name>
    <name type="common">European perch</name>
    <dbReference type="NCBI Taxonomy" id="8168"/>
    <lineage>
        <taxon>Eukaryota</taxon>
        <taxon>Metazoa</taxon>
        <taxon>Chordata</taxon>
        <taxon>Craniata</taxon>
        <taxon>Vertebrata</taxon>
        <taxon>Euteleostomi</taxon>
        <taxon>Actinopterygii</taxon>
        <taxon>Neopterygii</taxon>
        <taxon>Teleostei</taxon>
        <taxon>Neoteleostei</taxon>
        <taxon>Acanthomorphata</taxon>
        <taxon>Eupercaria</taxon>
        <taxon>Perciformes</taxon>
        <taxon>Percoidei</taxon>
        <taxon>Percidae</taxon>
        <taxon>Percinae</taxon>
        <taxon>Perca</taxon>
    </lineage>
</organism>
<proteinExistence type="predicted"/>
<evidence type="ECO:0000313" key="1">
    <source>
        <dbReference type="EMBL" id="KAF1375476.1"/>
    </source>
</evidence>
<reference evidence="1 2" key="1">
    <citation type="submission" date="2019-06" db="EMBL/GenBank/DDBJ databases">
        <title>A chromosome-scale genome assembly of the European perch, Perca fluviatilis.</title>
        <authorList>
            <person name="Roques C."/>
            <person name="Zahm M."/>
            <person name="Cabau C."/>
            <person name="Klopp C."/>
            <person name="Bouchez O."/>
            <person name="Donnadieu C."/>
            <person name="Kuhl H."/>
            <person name="Gislard M."/>
            <person name="Guendouz S."/>
            <person name="Journot L."/>
            <person name="Haffray P."/>
            <person name="Bestin A."/>
            <person name="Morvezen R."/>
            <person name="Feron R."/>
            <person name="Wen M."/>
            <person name="Jouanno E."/>
            <person name="Herpin A."/>
            <person name="Schartl M."/>
            <person name="Postlethwait J."/>
            <person name="Schaerlinger B."/>
            <person name="Chardard D."/>
            <person name="Lecocq T."/>
            <person name="Poncet C."/>
            <person name="Jaffrelo L."/>
            <person name="Lampietro C."/>
            <person name="Guiguen Y."/>
        </authorList>
    </citation>
    <scope>NUCLEOTIDE SEQUENCE [LARGE SCALE GENOMIC DNA]</scope>
    <source>
        <tissue evidence="1">Blood</tissue>
    </source>
</reference>
<gene>
    <name evidence="1" type="ORF">PFLUV_G00220600</name>
</gene>
<dbReference type="EMBL" id="VHII01000019">
    <property type="protein sequence ID" value="KAF1375476.1"/>
    <property type="molecule type" value="Genomic_DNA"/>
</dbReference>
<evidence type="ECO:0000313" key="2">
    <source>
        <dbReference type="Proteomes" id="UP000465112"/>
    </source>
</evidence>